<evidence type="ECO:0000256" key="5">
    <source>
        <dbReference type="ARBA" id="ARBA00022989"/>
    </source>
</evidence>
<feature type="domain" description="PAC" evidence="13">
    <location>
        <begin position="427"/>
        <end position="483"/>
    </location>
</feature>
<feature type="transmembrane region" description="Helical" evidence="11">
    <location>
        <begin position="285"/>
        <end position="306"/>
    </location>
</feature>
<dbReference type="SUPFAM" id="SSF55785">
    <property type="entry name" value="PYP-like sensor domain (PAS domain)"/>
    <property type="match status" value="1"/>
</dbReference>
<dbReference type="PANTHER" id="PTHR32089">
    <property type="entry name" value="METHYL-ACCEPTING CHEMOTAXIS PROTEIN MCPB"/>
    <property type="match status" value="1"/>
</dbReference>
<evidence type="ECO:0000256" key="2">
    <source>
        <dbReference type="ARBA" id="ARBA00022475"/>
    </source>
</evidence>
<dbReference type="InterPro" id="IPR035965">
    <property type="entry name" value="PAS-like_dom_sf"/>
</dbReference>
<organism evidence="15 16">
    <name type="scientific">Halodesulfovibrio spirochaetisodalis</name>
    <dbReference type="NCBI Taxonomy" id="1560234"/>
    <lineage>
        <taxon>Bacteria</taxon>
        <taxon>Pseudomonadati</taxon>
        <taxon>Thermodesulfobacteriota</taxon>
        <taxon>Desulfovibrionia</taxon>
        <taxon>Desulfovibrionales</taxon>
        <taxon>Desulfovibrionaceae</taxon>
        <taxon>Halodesulfovibrio</taxon>
    </lineage>
</organism>
<reference evidence="15 16" key="1">
    <citation type="submission" date="2015-01" db="EMBL/GenBank/DDBJ databases">
        <title>Desulfovibrio sp. JC271 draft genome sequence.</title>
        <authorList>
            <person name="Shivani Y."/>
            <person name="Subhash Y."/>
            <person name="Sasikala C."/>
            <person name="Ramana C.V."/>
        </authorList>
    </citation>
    <scope>NUCLEOTIDE SEQUENCE [LARGE SCALE GENOMIC DNA]</scope>
    <source>
        <strain evidence="15 16">JC271</strain>
    </source>
</reference>
<dbReference type="Pfam" id="PF00672">
    <property type="entry name" value="HAMP"/>
    <property type="match status" value="1"/>
</dbReference>
<evidence type="ECO:0000256" key="3">
    <source>
        <dbReference type="ARBA" id="ARBA00022500"/>
    </source>
</evidence>
<accession>A0A1B7XAW0</accession>
<keyword evidence="3" id="KW-0145">Chemotaxis</keyword>
<feature type="domain" description="Methyl-accepting transducer" evidence="12">
    <location>
        <begin position="498"/>
        <end position="734"/>
    </location>
</feature>
<dbReference type="GO" id="GO:0006935">
    <property type="term" value="P:chemotaxis"/>
    <property type="evidence" value="ECO:0007669"/>
    <property type="project" value="UniProtKB-KW"/>
</dbReference>
<dbReference type="SMART" id="SM00283">
    <property type="entry name" value="MA"/>
    <property type="match status" value="1"/>
</dbReference>
<keyword evidence="16" id="KW-1185">Reference proteome</keyword>
<evidence type="ECO:0008006" key="17">
    <source>
        <dbReference type="Google" id="ProtNLM"/>
    </source>
</evidence>
<evidence type="ECO:0000256" key="8">
    <source>
        <dbReference type="ARBA" id="ARBA00029447"/>
    </source>
</evidence>
<dbReference type="InterPro" id="IPR003660">
    <property type="entry name" value="HAMP_dom"/>
</dbReference>
<dbReference type="STRING" id="1560234.SP90_11985"/>
<dbReference type="CDD" id="cd00130">
    <property type="entry name" value="PAS"/>
    <property type="match status" value="1"/>
</dbReference>
<evidence type="ECO:0000259" key="13">
    <source>
        <dbReference type="PROSITE" id="PS50113"/>
    </source>
</evidence>
<keyword evidence="4 11" id="KW-0812">Transmembrane</keyword>
<feature type="domain" description="HAMP" evidence="14">
    <location>
        <begin position="308"/>
        <end position="360"/>
    </location>
</feature>
<dbReference type="PROSITE" id="PS50113">
    <property type="entry name" value="PAC"/>
    <property type="match status" value="1"/>
</dbReference>
<gene>
    <name evidence="15" type="ORF">SP90_11985</name>
</gene>
<dbReference type="Gene3D" id="1.10.287.950">
    <property type="entry name" value="Methyl-accepting chemotaxis protein"/>
    <property type="match status" value="1"/>
</dbReference>
<evidence type="ECO:0000259" key="12">
    <source>
        <dbReference type="PROSITE" id="PS50111"/>
    </source>
</evidence>
<dbReference type="NCBIfam" id="TIGR00229">
    <property type="entry name" value="sensory_box"/>
    <property type="match status" value="1"/>
</dbReference>
<dbReference type="Gene3D" id="3.30.450.20">
    <property type="entry name" value="PAS domain"/>
    <property type="match status" value="2"/>
</dbReference>
<evidence type="ECO:0000256" key="1">
    <source>
        <dbReference type="ARBA" id="ARBA00004651"/>
    </source>
</evidence>
<comment type="similarity">
    <text evidence="8">Belongs to the methyl-accepting chemotaxis (MCP) protein family.</text>
</comment>
<dbReference type="GO" id="GO:0005886">
    <property type="term" value="C:plasma membrane"/>
    <property type="evidence" value="ECO:0007669"/>
    <property type="project" value="UniProtKB-SubCell"/>
</dbReference>
<evidence type="ECO:0000313" key="16">
    <source>
        <dbReference type="Proteomes" id="UP000091979"/>
    </source>
</evidence>
<dbReference type="Gene3D" id="6.10.340.10">
    <property type="match status" value="1"/>
</dbReference>
<dbReference type="Pfam" id="PF02743">
    <property type="entry name" value="dCache_1"/>
    <property type="match status" value="1"/>
</dbReference>
<dbReference type="SMART" id="SM00304">
    <property type="entry name" value="HAMP"/>
    <property type="match status" value="1"/>
</dbReference>
<protein>
    <recommendedName>
        <fullName evidence="17">Chemotaxis protein</fullName>
    </recommendedName>
</protein>
<dbReference type="Proteomes" id="UP000091979">
    <property type="component" value="Unassembled WGS sequence"/>
</dbReference>
<name>A0A1B7XAW0_9BACT</name>
<evidence type="ECO:0000259" key="14">
    <source>
        <dbReference type="PROSITE" id="PS50885"/>
    </source>
</evidence>
<dbReference type="GO" id="GO:0007165">
    <property type="term" value="P:signal transduction"/>
    <property type="evidence" value="ECO:0007669"/>
    <property type="project" value="UniProtKB-KW"/>
</dbReference>
<evidence type="ECO:0000256" key="10">
    <source>
        <dbReference type="SAM" id="Coils"/>
    </source>
</evidence>
<dbReference type="SUPFAM" id="SSF58104">
    <property type="entry name" value="Methyl-accepting chemotaxis protein (MCP) signaling domain"/>
    <property type="match status" value="1"/>
</dbReference>
<dbReference type="InterPro" id="IPR004089">
    <property type="entry name" value="MCPsignal_dom"/>
</dbReference>
<keyword evidence="6 11" id="KW-0472">Membrane</keyword>
<evidence type="ECO:0000256" key="9">
    <source>
        <dbReference type="PROSITE-ProRule" id="PRU00284"/>
    </source>
</evidence>
<proteinExistence type="inferred from homology"/>
<dbReference type="PROSITE" id="PS50111">
    <property type="entry name" value="CHEMOTAXIS_TRANSDUC_2"/>
    <property type="match status" value="1"/>
</dbReference>
<dbReference type="Pfam" id="PF00015">
    <property type="entry name" value="MCPsignal"/>
    <property type="match status" value="1"/>
</dbReference>
<dbReference type="RefSeq" id="WP_066856470.1">
    <property type="nucleotide sequence ID" value="NZ_JXMS01000022.1"/>
</dbReference>
<sequence>MRIKSIATELVATVLLIVSVSVLCIVLYVSSSTTKIVEEIQLEAMDRETILADTSLKQFISGIQSLVGYLAGHEDVINSAWVEGEEGRNLLNNVLKLNGDVQAVFVFNKKGEITSGVTRSGISLNGDKGRAALWKGKLIDGTSEFYVNESVISDDDMGQRLLGMGARLYDFVDNTLIGGVVVFADVGNFGKRYVDPVSFGQSGYAYMIDGTGTIVAHPNEQVIFKRSSVFDQIIQSEAKKQNFFSYRYKGVEKIQRFVKNKETGWYISTTVPQSELVITANHQRLIIIGIGALALFVATIVLLVGVKRVLATPLDNLGVYSKEVASGDFEAKLEGTFRHELNVLAEHLRKMTEDLKEQLGMSQGVLKGINFPCGVVDVDDRFTFMNKELLELFGREGRPEEYLGKTSGEVFYHDQTRETRMSHAVRENLEIREEGVVQRDDGKELTLFYTVTPIYDVSGNALGAFGLYYDLTEIRATEARISEQHAATLEVADRVDAVAASLESAAGNLLGQINETTSGAHIQQERASETAVAVEEMNATVLEVAKNAGSAASSTGICSERVDEGSQVVNETINAIAKVNDEAKELNGQMADLGKHADDIGNVISMISDIADQTNLLALNAAIEAARAGEAGKGFAVVADEVRKLAEKTTSATREVSEAVNSIQSSTLSVADGVEKAVSAVGEGTAKAEASGELLVSIKEMMDEAFSEITAIATATEEQSATSEQISKASSEISTITDEGVHTLGAAIVAVQDLQEMVLELRSLTEEMKA</sequence>
<keyword evidence="2" id="KW-1003">Cell membrane</keyword>
<dbReference type="InterPro" id="IPR000700">
    <property type="entry name" value="PAS-assoc_C"/>
</dbReference>
<dbReference type="PROSITE" id="PS50885">
    <property type="entry name" value="HAMP"/>
    <property type="match status" value="1"/>
</dbReference>
<dbReference type="InterPro" id="IPR013656">
    <property type="entry name" value="PAS_4"/>
</dbReference>
<dbReference type="OrthoDB" id="9816383at2"/>
<feature type="transmembrane region" description="Helical" evidence="11">
    <location>
        <begin position="6"/>
        <end position="29"/>
    </location>
</feature>
<dbReference type="InterPro" id="IPR000014">
    <property type="entry name" value="PAS"/>
</dbReference>
<dbReference type="EMBL" id="JXMS01000022">
    <property type="protein sequence ID" value="OBQ46508.1"/>
    <property type="molecule type" value="Genomic_DNA"/>
</dbReference>
<evidence type="ECO:0000256" key="11">
    <source>
        <dbReference type="SAM" id="Phobius"/>
    </source>
</evidence>
<dbReference type="PANTHER" id="PTHR32089:SF112">
    <property type="entry name" value="LYSOZYME-LIKE PROTEIN-RELATED"/>
    <property type="match status" value="1"/>
</dbReference>
<keyword evidence="10" id="KW-0175">Coiled coil</keyword>
<keyword evidence="5 11" id="KW-1133">Transmembrane helix</keyword>
<comment type="subcellular location">
    <subcellularLocation>
        <location evidence="1">Cell membrane</location>
        <topology evidence="1">Multi-pass membrane protein</topology>
    </subcellularLocation>
</comment>
<evidence type="ECO:0000256" key="4">
    <source>
        <dbReference type="ARBA" id="ARBA00022692"/>
    </source>
</evidence>
<dbReference type="CDD" id="cd06225">
    <property type="entry name" value="HAMP"/>
    <property type="match status" value="1"/>
</dbReference>
<dbReference type="Pfam" id="PF08448">
    <property type="entry name" value="PAS_4"/>
    <property type="match status" value="1"/>
</dbReference>
<dbReference type="InterPro" id="IPR033479">
    <property type="entry name" value="dCache_1"/>
</dbReference>
<keyword evidence="7 9" id="KW-0807">Transducer</keyword>
<dbReference type="CDD" id="cd11386">
    <property type="entry name" value="MCP_signal"/>
    <property type="match status" value="1"/>
</dbReference>
<evidence type="ECO:0000313" key="15">
    <source>
        <dbReference type="EMBL" id="OBQ46508.1"/>
    </source>
</evidence>
<dbReference type="CDD" id="cd12912">
    <property type="entry name" value="PDC2_MCP_like"/>
    <property type="match status" value="1"/>
</dbReference>
<feature type="coiled-coil region" evidence="10">
    <location>
        <begin position="569"/>
        <end position="596"/>
    </location>
</feature>
<evidence type="ECO:0000256" key="7">
    <source>
        <dbReference type="ARBA" id="ARBA00023224"/>
    </source>
</evidence>
<dbReference type="AlphaFoldDB" id="A0A1B7XAW0"/>
<comment type="caution">
    <text evidence="15">The sequence shown here is derived from an EMBL/GenBank/DDBJ whole genome shotgun (WGS) entry which is preliminary data.</text>
</comment>
<dbReference type="PATRIC" id="fig|1560234.3.peg.1492"/>
<evidence type="ECO:0000256" key="6">
    <source>
        <dbReference type="ARBA" id="ARBA00023136"/>
    </source>
</evidence>